<keyword evidence="2" id="KW-0812">Transmembrane</keyword>
<keyword evidence="2" id="KW-1133">Transmembrane helix</keyword>
<proteinExistence type="predicted"/>
<evidence type="ECO:0000313" key="4">
    <source>
        <dbReference type="Proteomes" id="UP000886520"/>
    </source>
</evidence>
<organism evidence="3 4">
    <name type="scientific">Adiantum capillus-veneris</name>
    <name type="common">Maidenhair fern</name>
    <dbReference type="NCBI Taxonomy" id="13818"/>
    <lineage>
        <taxon>Eukaryota</taxon>
        <taxon>Viridiplantae</taxon>
        <taxon>Streptophyta</taxon>
        <taxon>Embryophyta</taxon>
        <taxon>Tracheophyta</taxon>
        <taxon>Polypodiopsida</taxon>
        <taxon>Polypodiidae</taxon>
        <taxon>Polypodiales</taxon>
        <taxon>Pteridineae</taxon>
        <taxon>Pteridaceae</taxon>
        <taxon>Vittarioideae</taxon>
        <taxon>Adiantum</taxon>
    </lineage>
</organism>
<evidence type="ECO:0000313" key="3">
    <source>
        <dbReference type="EMBL" id="KAI5066713.1"/>
    </source>
</evidence>
<evidence type="ECO:0000256" key="1">
    <source>
        <dbReference type="SAM" id="MobiDB-lite"/>
    </source>
</evidence>
<dbReference type="EMBL" id="JABFUD020000018">
    <property type="protein sequence ID" value="KAI5066713.1"/>
    <property type="molecule type" value="Genomic_DNA"/>
</dbReference>
<evidence type="ECO:0000256" key="2">
    <source>
        <dbReference type="SAM" id="Phobius"/>
    </source>
</evidence>
<name>A0A9D4Z8Z9_ADICA</name>
<feature type="transmembrane region" description="Helical" evidence="2">
    <location>
        <begin position="98"/>
        <end position="116"/>
    </location>
</feature>
<dbReference type="Proteomes" id="UP000886520">
    <property type="component" value="Chromosome 18"/>
</dbReference>
<dbReference type="AlphaFoldDB" id="A0A9D4Z8Z9"/>
<comment type="caution">
    <text evidence="3">The sequence shown here is derived from an EMBL/GenBank/DDBJ whole genome shotgun (WGS) entry which is preliminary data.</text>
</comment>
<accession>A0A9D4Z8Z9</accession>
<feature type="region of interest" description="Disordered" evidence="1">
    <location>
        <begin position="63"/>
        <end position="89"/>
    </location>
</feature>
<feature type="compositionally biased region" description="Low complexity" evidence="1">
    <location>
        <begin position="73"/>
        <end position="89"/>
    </location>
</feature>
<sequence>MHALFAAAQVSVHAGQAVPITNECLARQQRGRHHCPLRRTRAPRPPFLQISSYKSMQRPSFSCVASSKGEENAASSTSTEDGASSSLSSKIHRIKISVQIYMVALMYIAYFFGASASDGRINKR</sequence>
<gene>
    <name evidence="3" type="ORF">GOP47_0019337</name>
</gene>
<reference evidence="3" key="1">
    <citation type="submission" date="2021-01" db="EMBL/GenBank/DDBJ databases">
        <title>Adiantum capillus-veneris genome.</title>
        <authorList>
            <person name="Fang Y."/>
            <person name="Liao Q."/>
        </authorList>
    </citation>
    <scope>NUCLEOTIDE SEQUENCE</scope>
    <source>
        <strain evidence="3">H3</strain>
        <tissue evidence="3">Leaf</tissue>
    </source>
</reference>
<keyword evidence="4" id="KW-1185">Reference proteome</keyword>
<protein>
    <submittedName>
        <fullName evidence="3">Uncharacterized protein</fullName>
    </submittedName>
</protein>
<keyword evidence="2" id="KW-0472">Membrane</keyword>